<dbReference type="NCBIfam" id="TIGR00711">
    <property type="entry name" value="efflux_EmrB"/>
    <property type="match status" value="1"/>
</dbReference>
<keyword evidence="6 9" id="KW-1133">Transmembrane helix</keyword>
<dbReference type="EMBL" id="JACBZO010000001">
    <property type="protein sequence ID" value="NYI41956.1"/>
    <property type="molecule type" value="Genomic_DNA"/>
</dbReference>
<evidence type="ECO:0000313" key="11">
    <source>
        <dbReference type="EMBL" id="NYI41956.1"/>
    </source>
</evidence>
<feature type="transmembrane region" description="Helical" evidence="9">
    <location>
        <begin position="502"/>
        <end position="522"/>
    </location>
</feature>
<dbReference type="CDD" id="cd17321">
    <property type="entry name" value="MFS_MMR_MDR_like"/>
    <property type="match status" value="1"/>
</dbReference>
<dbReference type="AlphaFoldDB" id="A0A7Z0CHX7"/>
<dbReference type="InterPro" id="IPR011701">
    <property type="entry name" value="MFS"/>
</dbReference>
<dbReference type="PANTHER" id="PTHR42718:SF9">
    <property type="entry name" value="MAJOR FACILITATOR SUPERFAMILY MULTIDRUG TRANSPORTER MFSC"/>
    <property type="match status" value="1"/>
</dbReference>
<dbReference type="Proteomes" id="UP000547973">
    <property type="component" value="Unassembled WGS sequence"/>
</dbReference>
<evidence type="ECO:0000256" key="8">
    <source>
        <dbReference type="SAM" id="MobiDB-lite"/>
    </source>
</evidence>
<feature type="transmembrane region" description="Helical" evidence="9">
    <location>
        <begin position="90"/>
        <end position="108"/>
    </location>
</feature>
<dbReference type="PANTHER" id="PTHR42718">
    <property type="entry name" value="MAJOR FACILITATOR SUPERFAMILY MULTIDRUG TRANSPORTER MFSC"/>
    <property type="match status" value="1"/>
</dbReference>
<feature type="transmembrane region" description="Helical" evidence="9">
    <location>
        <begin position="385"/>
        <end position="406"/>
    </location>
</feature>
<feature type="transmembrane region" description="Helical" evidence="9">
    <location>
        <begin position="62"/>
        <end position="78"/>
    </location>
</feature>
<dbReference type="Gene3D" id="1.20.1720.10">
    <property type="entry name" value="Multidrug resistance protein D"/>
    <property type="match status" value="1"/>
</dbReference>
<evidence type="ECO:0000256" key="3">
    <source>
        <dbReference type="ARBA" id="ARBA00022448"/>
    </source>
</evidence>
<dbReference type="InterPro" id="IPR004638">
    <property type="entry name" value="EmrB-like"/>
</dbReference>
<feature type="transmembrane region" description="Helical" evidence="9">
    <location>
        <begin position="22"/>
        <end position="50"/>
    </location>
</feature>
<keyword evidence="3" id="KW-0813">Transport</keyword>
<reference evidence="11 12" key="1">
    <citation type="submission" date="2020-07" db="EMBL/GenBank/DDBJ databases">
        <title>Sequencing the genomes of 1000 actinobacteria strains.</title>
        <authorList>
            <person name="Klenk H.-P."/>
        </authorList>
    </citation>
    <scope>NUCLEOTIDE SEQUENCE [LARGE SCALE GENOMIC DNA]</scope>
    <source>
        <strain evidence="11 12">DSM 19970</strain>
    </source>
</reference>
<feature type="transmembrane region" description="Helical" evidence="9">
    <location>
        <begin position="319"/>
        <end position="341"/>
    </location>
</feature>
<accession>A0A7Z0CHX7</accession>
<evidence type="ECO:0000259" key="10">
    <source>
        <dbReference type="PROSITE" id="PS50850"/>
    </source>
</evidence>
<dbReference type="RefSeq" id="WP_083972019.1">
    <property type="nucleotide sequence ID" value="NZ_BBRC01000015.1"/>
</dbReference>
<comment type="similarity">
    <text evidence="2">Belongs to the major facilitator superfamily. EmrB family.</text>
</comment>
<dbReference type="GO" id="GO:0005886">
    <property type="term" value="C:plasma membrane"/>
    <property type="evidence" value="ECO:0007669"/>
    <property type="project" value="UniProtKB-SubCell"/>
</dbReference>
<dbReference type="PROSITE" id="PS50850">
    <property type="entry name" value="MFS"/>
    <property type="match status" value="1"/>
</dbReference>
<keyword evidence="12" id="KW-1185">Reference proteome</keyword>
<dbReference type="InterPro" id="IPR020846">
    <property type="entry name" value="MFS_dom"/>
</dbReference>
<evidence type="ECO:0000256" key="9">
    <source>
        <dbReference type="SAM" id="Phobius"/>
    </source>
</evidence>
<proteinExistence type="inferred from homology"/>
<evidence type="ECO:0000256" key="6">
    <source>
        <dbReference type="ARBA" id="ARBA00022989"/>
    </source>
</evidence>
<name>A0A7Z0CHX7_9MICO</name>
<dbReference type="InterPro" id="IPR036259">
    <property type="entry name" value="MFS_trans_sf"/>
</dbReference>
<dbReference type="PROSITE" id="PS00216">
    <property type="entry name" value="SUGAR_TRANSPORT_1"/>
    <property type="match status" value="1"/>
</dbReference>
<feature type="transmembrane region" description="Helical" evidence="9">
    <location>
        <begin position="426"/>
        <end position="446"/>
    </location>
</feature>
<dbReference type="SUPFAM" id="SSF103473">
    <property type="entry name" value="MFS general substrate transporter"/>
    <property type="match status" value="1"/>
</dbReference>
<keyword evidence="5 9" id="KW-0812">Transmembrane</keyword>
<feature type="transmembrane region" description="Helical" evidence="9">
    <location>
        <begin position="250"/>
        <end position="267"/>
    </location>
</feature>
<feature type="transmembrane region" description="Helical" evidence="9">
    <location>
        <begin position="178"/>
        <end position="198"/>
    </location>
</feature>
<gene>
    <name evidence="11" type="ORF">BKA03_002075</name>
</gene>
<dbReference type="Gene3D" id="1.20.1250.20">
    <property type="entry name" value="MFS general substrate transporter like domains"/>
    <property type="match status" value="1"/>
</dbReference>
<feature type="compositionally biased region" description="Basic and acidic residues" evidence="8">
    <location>
        <begin position="526"/>
        <end position="542"/>
    </location>
</feature>
<comment type="caution">
    <text evidence="11">The sequence shown here is derived from an EMBL/GenBank/DDBJ whole genome shotgun (WGS) entry which is preliminary data.</text>
</comment>
<feature type="transmembrane region" description="Helical" evidence="9">
    <location>
        <begin position="147"/>
        <end position="166"/>
    </location>
</feature>
<evidence type="ECO:0000256" key="4">
    <source>
        <dbReference type="ARBA" id="ARBA00022475"/>
    </source>
</evidence>
<feature type="transmembrane region" description="Helical" evidence="9">
    <location>
        <begin position="120"/>
        <end position="140"/>
    </location>
</feature>
<evidence type="ECO:0000256" key="5">
    <source>
        <dbReference type="ARBA" id="ARBA00022692"/>
    </source>
</evidence>
<evidence type="ECO:0000256" key="1">
    <source>
        <dbReference type="ARBA" id="ARBA00004651"/>
    </source>
</evidence>
<keyword evidence="7 9" id="KW-0472">Membrane</keyword>
<organism evidence="11 12">
    <name type="scientific">Demequina lutea</name>
    <dbReference type="NCBI Taxonomy" id="431489"/>
    <lineage>
        <taxon>Bacteria</taxon>
        <taxon>Bacillati</taxon>
        <taxon>Actinomycetota</taxon>
        <taxon>Actinomycetes</taxon>
        <taxon>Micrococcales</taxon>
        <taxon>Demequinaceae</taxon>
        <taxon>Demequina</taxon>
    </lineage>
</organism>
<dbReference type="InterPro" id="IPR005829">
    <property type="entry name" value="Sugar_transporter_CS"/>
</dbReference>
<evidence type="ECO:0000313" key="12">
    <source>
        <dbReference type="Proteomes" id="UP000547973"/>
    </source>
</evidence>
<feature type="region of interest" description="Disordered" evidence="8">
    <location>
        <begin position="526"/>
        <end position="570"/>
    </location>
</feature>
<feature type="transmembrane region" description="Helical" evidence="9">
    <location>
        <begin position="353"/>
        <end position="373"/>
    </location>
</feature>
<keyword evidence="4" id="KW-1003">Cell membrane</keyword>
<protein>
    <submittedName>
        <fullName evidence="11">EmrB/QacA subfamily drug resistance transporter</fullName>
    </submittedName>
</protein>
<dbReference type="OrthoDB" id="9781469at2"/>
<dbReference type="GO" id="GO:0022857">
    <property type="term" value="F:transmembrane transporter activity"/>
    <property type="evidence" value="ECO:0007669"/>
    <property type="project" value="InterPro"/>
</dbReference>
<feature type="domain" description="Major facilitator superfamily (MFS) profile" evidence="10">
    <location>
        <begin position="24"/>
        <end position="526"/>
    </location>
</feature>
<evidence type="ECO:0000256" key="7">
    <source>
        <dbReference type="ARBA" id="ARBA00023136"/>
    </source>
</evidence>
<comment type="subcellular location">
    <subcellularLocation>
        <location evidence="1">Cell membrane</location>
        <topology evidence="1">Multi-pass membrane protein</topology>
    </subcellularLocation>
</comment>
<dbReference type="Pfam" id="PF07690">
    <property type="entry name" value="MFS_1"/>
    <property type="match status" value="1"/>
</dbReference>
<feature type="transmembrane region" description="Helical" evidence="9">
    <location>
        <begin position="288"/>
        <end position="313"/>
    </location>
</feature>
<feature type="transmembrane region" description="Helical" evidence="9">
    <location>
        <begin position="210"/>
        <end position="230"/>
    </location>
</feature>
<sequence>MTDDNLTTSATIDPKALGSKRWWALAAIALGVSLVIMDATVVNVSLPVIIGDINLSSTQAEWINAVYSLVFASLLLVSGRASDIWGRRRFLITGVVIFMIASVFAGAADSGATLIAARVLQGIGAAFLLPATLSSLNAIFVGRERAIAFAVWGSTIGGMAAMGPLVGGWLTTNATWRWAFWMNIPLGLIVVALAVWAVPESRDGSTRRSLDIGGALLSAAGLGVLVFGLIEGESYGWWTRADGSASPIPFAIAAGIVIMVFFVLRLARRGAAGKTVLVDLGLFHIPTFRYGAIAALVVAMGEFGLLFTLPLVLQNALGYSALGTGALVAALAVGTFFSSGMTPQLTRRLGARAIVRVGLAAEAIAIGGLALTVSSSVSGLTVASFLFLYGFGVGLATAQLTSVILADVPVEESGQASGLQSTVRQLGSSLGVAVLGTLLIVSLGHITERNLANAGVSSGQAAPIAAAVRDSLGAAIPPLVAHAATAQEGAAASDAMITATRITTGVASAILLLGLAATLALPREGKGEGRARAGGTYDRDADGAGAGAGAADDANRADAGDATGEPAKSL</sequence>
<evidence type="ECO:0000256" key="2">
    <source>
        <dbReference type="ARBA" id="ARBA00008537"/>
    </source>
</evidence>